<comment type="caution">
    <text evidence="1">The sequence shown here is derived from an EMBL/GenBank/DDBJ whole genome shotgun (WGS) entry which is preliminary data.</text>
</comment>
<sequence length="45" mass="4915">MTALLAFAVVAAMTALIVPPVFRVLTLDREARMELKGNRIAFAPE</sequence>
<gene>
    <name evidence="1" type="ORF">GR328_05075</name>
</gene>
<reference evidence="1 2" key="1">
    <citation type="submission" date="2019-12" db="EMBL/GenBank/DDBJ databases">
        <authorList>
            <person name="Yuan C.-G."/>
        </authorList>
    </citation>
    <scope>NUCLEOTIDE SEQUENCE [LARGE SCALE GENOMIC DNA]</scope>
    <source>
        <strain evidence="1 2">KCTC 23863</strain>
    </source>
</reference>
<dbReference type="RefSeq" id="WP_160883440.1">
    <property type="nucleotide sequence ID" value="NZ_WURB01000003.1"/>
</dbReference>
<accession>A0A7X3MPH3</accession>
<dbReference type="EMBL" id="WURB01000003">
    <property type="protein sequence ID" value="MXQ10831.1"/>
    <property type="molecule type" value="Genomic_DNA"/>
</dbReference>
<name>A0A7X3MPH3_9HYPH</name>
<dbReference type="AlphaFoldDB" id="A0A7X3MPH3"/>
<evidence type="ECO:0000313" key="2">
    <source>
        <dbReference type="Proteomes" id="UP000436483"/>
    </source>
</evidence>
<keyword evidence="2" id="KW-1185">Reference proteome</keyword>
<evidence type="ECO:0000313" key="1">
    <source>
        <dbReference type="EMBL" id="MXQ10831.1"/>
    </source>
</evidence>
<reference evidence="1 2" key="2">
    <citation type="submission" date="2020-01" db="EMBL/GenBank/DDBJ databases">
        <title>Microvirga sp. nov., an arsenate reduction bacterium isolated from Tibet hotspring sediments.</title>
        <authorList>
            <person name="Xian W.-D."/>
            <person name="Li W.-J."/>
        </authorList>
    </citation>
    <scope>NUCLEOTIDE SEQUENCE [LARGE SCALE GENOMIC DNA]</scope>
    <source>
        <strain evidence="1 2">KCTC 23863</strain>
    </source>
</reference>
<proteinExistence type="predicted"/>
<dbReference type="Proteomes" id="UP000436483">
    <property type="component" value="Unassembled WGS sequence"/>
</dbReference>
<organism evidence="1 2">
    <name type="scientific">Microvirga makkahensis</name>
    <dbReference type="NCBI Taxonomy" id="1128670"/>
    <lineage>
        <taxon>Bacteria</taxon>
        <taxon>Pseudomonadati</taxon>
        <taxon>Pseudomonadota</taxon>
        <taxon>Alphaproteobacteria</taxon>
        <taxon>Hyphomicrobiales</taxon>
        <taxon>Methylobacteriaceae</taxon>
        <taxon>Microvirga</taxon>
    </lineage>
</organism>
<protein>
    <submittedName>
        <fullName evidence="1">Uncharacterized protein</fullName>
    </submittedName>
</protein>